<proteinExistence type="predicted"/>
<feature type="domain" description="Porphyranase beta-sandwich" evidence="1">
    <location>
        <begin position="437"/>
        <end position="539"/>
    </location>
</feature>
<dbReference type="KEGG" id="taer:GT409_02530"/>
<dbReference type="Pfam" id="PF18206">
    <property type="entry name" value="Porphyrn_cat_1"/>
    <property type="match status" value="1"/>
</dbReference>
<dbReference type="SUPFAM" id="SSF51445">
    <property type="entry name" value="(Trans)glycosidases"/>
    <property type="match status" value="1"/>
</dbReference>
<dbReference type="EMBL" id="CP047593">
    <property type="protein sequence ID" value="QHI68377.1"/>
    <property type="molecule type" value="Genomic_DNA"/>
</dbReference>
<dbReference type="InterPro" id="IPR040527">
    <property type="entry name" value="Beta-sand_Porphyrn"/>
</dbReference>
<protein>
    <recommendedName>
        <fullName evidence="1">Porphyranase beta-sandwich domain-containing protein</fullName>
    </recommendedName>
</protein>
<dbReference type="Proteomes" id="UP000464954">
    <property type="component" value="Chromosome"/>
</dbReference>
<reference evidence="2 3" key="1">
    <citation type="submission" date="2020-01" db="EMBL/GenBank/DDBJ databases">
        <title>Ponticoccus aerotolerans gen. nov., sp. nov., an anaerobic bacterium and proposal of Ponticoccusceae fam. nov., Ponticoccusles ord. nov. and Ponticoccuse classis nov. in the phylum Kiritimatiellaeota.</title>
        <authorList>
            <person name="Zhou L.Y."/>
            <person name="Du Z.J."/>
        </authorList>
    </citation>
    <scope>NUCLEOTIDE SEQUENCE [LARGE SCALE GENOMIC DNA]</scope>
    <source>
        <strain evidence="2 3">S-5007</strain>
    </source>
</reference>
<dbReference type="InterPro" id="IPR017853">
    <property type="entry name" value="GH"/>
</dbReference>
<accession>A0A6P1M3F3</accession>
<keyword evidence="3" id="KW-1185">Reference proteome</keyword>
<sequence length="647" mass="73734">MKMLSCILFSLLATDSLTTAEPIQVKTDFSRSYSIMGEQHLDRTAFFNLHGNLGAEPGTHTWMEETVVNDYNWIPSRGFLGTDSAPESTNNPGFTDPAYWTSQGLKNWRFKNADTRFPNLDHSQIWCNKPERFPEYMGEYLYYGEVDVTNGALTPTDDDAYADIAMHTISNLVCYNSSVPDYFEFMNEPSTAENWGYHWNTNAYDYLLLFCNTMGSVLHDIFPAIKVCAPTYAWPYMEVNNFDKWETKYAKFAYSGNNQIDCYTQHLYERDYSSRNGSANQYAAQYETDNKILSQGKLRAHLDLMDNYRYKNDSGALPKYLFSEAGGLIYTNTAGYPRKNDITLWSSADFYNASKVMSTMILTLMERPDRLEKFVPFINLRADNWTDDYPWVVFQETPGGTNESDYTATEFINFLDVWSDIEGDSLLCTSDDQDKVLSKAFVTNDTAYIIAQNIFSNNITVSFTNALGDNTVSSMKRKRYRMNSTGTVSFYDWATVTFDISNVMLYPDELFVLRVDLDNNIDYTESHIDENVYYANKYMEYISSNTEERFGINLPNPLPSTEYIYLDLGLFRDDGFSADPVYVRVNDTSNLATPDLSASIGITDYWKTTRIAVPSSTLNGGYNTVQVKFAAGGGYITSCKLTLGETD</sequence>
<dbReference type="AlphaFoldDB" id="A0A6P1M3F3"/>
<evidence type="ECO:0000313" key="3">
    <source>
        <dbReference type="Proteomes" id="UP000464954"/>
    </source>
</evidence>
<evidence type="ECO:0000259" key="1">
    <source>
        <dbReference type="Pfam" id="PF18206"/>
    </source>
</evidence>
<evidence type="ECO:0000313" key="2">
    <source>
        <dbReference type="EMBL" id="QHI68377.1"/>
    </source>
</evidence>
<gene>
    <name evidence="2" type="ORF">GT409_02530</name>
</gene>
<dbReference type="RefSeq" id="WP_160626639.1">
    <property type="nucleotide sequence ID" value="NZ_CP047593.1"/>
</dbReference>
<dbReference type="Gene3D" id="2.60.120.1200">
    <property type="match status" value="1"/>
</dbReference>
<dbReference type="Gene3D" id="3.20.20.80">
    <property type="entry name" value="Glycosidases"/>
    <property type="match status" value="1"/>
</dbReference>
<organism evidence="2 3">
    <name type="scientific">Tichowtungia aerotolerans</name>
    <dbReference type="NCBI Taxonomy" id="2697043"/>
    <lineage>
        <taxon>Bacteria</taxon>
        <taxon>Pseudomonadati</taxon>
        <taxon>Kiritimatiellota</taxon>
        <taxon>Tichowtungiia</taxon>
        <taxon>Tichowtungiales</taxon>
        <taxon>Tichowtungiaceae</taxon>
        <taxon>Tichowtungia</taxon>
    </lineage>
</organism>
<name>A0A6P1M3F3_9BACT</name>